<evidence type="ECO:0000313" key="3">
    <source>
        <dbReference type="Proteomes" id="UP000244441"/>
    </source>
</evidence>
<dbReference type="NCBIfam" id="TIGR03317">
    <property type="entry name" value="ygfZ_signature"/>
    <property type="match status" value="1"/>
</dbReference>
<dbReference type="PIRSF" id="PIRSF006487">
    <property type="entry name" value="GcvT"/>
    <property type="match status" value="1"/>
</dbReference>
<dbReference type="Gene3D" id="3.30.70.1630">
    <property type="match status" value="1"/>
</dbReference>
<dbReference type="InterPro" id="IPR029043">
    <property type="entry name" value="GcvT/YgfZ_C"/>
</dbReference>
<evidence type="ECO:0000259" key="1">
    <source>
        <dbReference type="Pfam" id="PF21130"/>
    </source>
</evidence>
<accession>A0A2S0VS70</accession>
<dbReference type="PANTHER" id="PTHR22602">
    <property type="entry name" value="TRANSFERASE CAF17, MITOCHONDRIAL-RELATED"/>
    <property type="match status" value="1"/>
</dbReference>
<feature type="domain" description="tRNA-modifying protein YgfZ-like beta-barrel" evidence="1">
    <location>
        <begin position="206"/>
        <end position="270"/>
    </location>
</feature>
<dbReference type="InterPro" id="IPR045179">
    <property type="entry name" value="YgfZ/GcvT"/>
</dbReference>
<dbReference type="InterPro" id="IPR017703">
    <property type="entry name" value="YgfZ/GCV_T_CS"/>
</dbReference>
<gene>
    <name evidence="2" type="ORF">C2869_11690</name>
</gene>
<keyword evidence="3" id="KW-1185">Reference proteome</keyword>
<dbReference type="RefSeq" id="WP_108603103.1">
    <property type="nucleotide sequence ID" value="NZ_CP026604.1"/>
</dbReference>
<reference evidence="2 3" key="1">
    <citation type="submission" date="2018-01" db="EMBL/GenBank/DDBJ databases">
        <title>Genome sequence of a Cantenovulum-like bacteria.</title>
        <authorList>
            <person name="Tan W.R."/>
            <person name="Lau N.-S."/>
            <person name="Go F."/>
            <person name="Amirul A.-A.A."/>
        </authorList>
    </citation>
    <scope>NUCLEOTIDE SEQUENCE [LARGE SCALE GENOMIC DNA]</scope>
    <source>
        <strain evidence="2 3">CCB-QB4</strain>
    </source>
</reference>
<dbReference type="GO" id="GO:0016226">
    <property type="term" value="P:iron-sulfur cluster assembly"/>
    <property type="evidence" value="ECO:0007669"/>
    <property type="project" value="TreeGrafter"/>
</dbReference>
<dbReference type="Pfam" id="PF21130">
    <property type="entry name" value="YgfZ_barrel"/>
    <property type="match status" value="1"/>
</dbReference>
<organism evidence="2 3">
    <name type="scientific">Saccharobesus litoralis</name>
    <dbReference type="NCBI Taxonomy" id="2172099"/>
    <lineage>
        <taxon>Bacteria</taxon>
        <taxon>Pseudomonadati</taxon>
        <taxon>Pseudomonadota</taxon>
        <taxon>Gammaproteobacteria</taxon>
        <taxon>Alteromonadales</taxon>
        <taxon>Alteromonadaceae</taxon>
        <taxon>Saccharobesus</taxon>
    </lineage>
</organism>
<name>A0A2S0VS70_9ALTE</name>
<dbReference type="Gene3D" id="3.30.70.1400">
    <property type="entry name" value="Aminomethyltransferase beta-barrel domains"/>
    <property type="match status" value="1"/>
</dbReference>
<dbReference type="SUPFAM" id="SSF101790">
    <property type="entry name" value="Aminomethyltransferase beta-barrel domain"/>
    <property type="match status" value="1"/>
</dbReference>
<dbReference type="SUPFAM" id="SSF103025">
    <property type="entry name" value="Folate-binding domain"/>
    <property type="match status" value="1"/>
</dbReference>
<dbReference type="PANTHER" id="PTHR22602:SF0">
    <property type="entry name" value="TRANSFERASE CAF17, MITOCHONDRIAL-RELATED"/>
    <property type="match status" value="1"/>
</dbReference>
<sequence>MSEQSSSLIKLSSWGAIKMSGADSRTYLNSQVTAHISNLTAQQACFAAHCDAKGKSWSHFYFVPTGDDCQLFQRQSTIEKSLAELNKYGVFSRTDITHNTQLHWYAQLGNNQLEINQVSQDDTTYRVALSSNITLIATETQLDANNNEALFEKALIDNGIIFLHAEQQGEYVPQMLNLQAIDGISFNKGCYMGQETVARMRYLGKNKRAAFPFSGHADNINVGDTLEMPAGENWRRAGTVVSACAIDGQMYGMAVCAADLDLNTQLKLKNQDTSQFTLSELPYTLEYKASE</sequence>
<proteinExistence type="predicted"/>
<dbReference type="InterPro" id="IPR048451">
    <property type="entry name" value="YgfZ_barrel"/>
</dbReference>
<dbReference type="Gene3D" id="2.40.30.160">
    <property type="match status" value="1"/>
</dbReference>
<dbReference type="OrthoDB" id="9796287at2"/>
<dbReference type="EMBL" id="CP026604">
    <property type="protein sequence ID" value="AWB67054.1"/>
    <property type="molecule type" value="Genomic_DNA"/>
</dbReference>
<dbReference type="KEGG" id="cate:C2869_11690"/>
<dbReference type="AlphaFoldDB" id="A0A2S0VS70"/>
<dbReference type="Proteomes" id="UP000244441">
    <property type="component" value="Chromosome"/>
</dbReference>
<evidence type="ECO:0000313" key="2">
    <source>
        <dbReference type="EMBL" id="AWB67054.1"/>
    </source>
</evidence>
<protein>
    <submittedName>
        <fullName evidence="2">Folate-binding Fe/S cluster repair protein</fullName>
    </submittedName>
</protein>